<evidence type="ECO:0000313" key="1">
    <source>
        <dbReference type="EMBL" id="NEL54974.1"/>
    </source>
</evidence>
<evidence type="ECO:0000313" key="2">
    <source>
        <dbReference type="Proteomes" id="UP000470470"/>
    </source>
</evidence>
<organism evidence="1 2">
    <name type="scientific">Goekera deserti</name>
    <dbReference type="NCBI Taxonomy" id="2497753"/>
    <lineage>
        <taxon>Bacteria</taxon>
        <taxon>Bacillati</taxon>
        <taxon>Actinomycetota</taxon>
        <taxon>Actinomycetes</taxon>
        <taxon>Geodermatophilales</taxon>
        <taxon>Geodermatophilaceae</taxon>
        <taxon>Goekera</taxon>
    </lineage>
</organism>
<reference evidence="1 2" key="1">
    <citation type="submission" date="2020-02" db="EMBL/GenBank/DDBJ databases">
        <title>The whole genome sequence of CPCC 205119.</title>
        <authorList>
            <person name="Jiang Z."/>
        </authorList>
    </citation>
    <scope>NUCLEOTIDE SEQUENCE [LARGE SCALE GENOMIC DNA]</scope>
    <source>
        <strain evidence="1 2">CPCC 205119</strain>
    </source>
</reference>
<proteinExistence type="predicted"/>
<dbReference type="AlphaFoldDB" id="A0A7K3WEW5"/>
<sequence>MSGPLLPSFAVRVRRDGDRWAVDLLARDAGDELPALERALGVPGEHGWPGPWVVVVDTRLYFVVLAHGPGGMVRALLSDVTSLEWVLAAEVVERYGMAAGEDGAGGQGGVDAFDDGEGGLPGGDLAVFADAGLPADELGRLLAADDLWAEEMVLRIAARVGFADELLAAARA</sequence>
<dbReference type="NCBIfam" id="TIGR03941">
    <property type="entry name" value="tRNA_deam_assoc"/>
    <property type="match status" value="1"/>
</dbReference>
<protein>
    <submittedName>
        <fullName evidence="1">tRNA adenosine deaminase-associated protein</fullName>
    </submittedName>
</protein>
<accession>A0A7K3WEW5</accession>
<gene>
    <name evidence="1" type="ORF">G1H19_13300</name>
</gene>
<dbReference type="RefSeq" id="WP_162392928.1">
    <property type="nucleotide sequence ID" value="NZ_JAABOZ010000003.1"/>
</dbReference>
<comment type="caution">
    <text evidence="1">The sequence shown here is derived from an EMBL/GenBank/DDBJ whole genome shotgun (WGS) entry which is preliminary data.</text>
</comment>
<dbReference type="InterPro" id="IPR023869">
    <property type="entry name" value="tRNA_Adeno_NH3ase_assoc_put"/>
</dbReference>
<dbReference type="Proteomes" id="UP000470470">
    <property type="component" value="Unassembled WGS sequence"/>
</dbReference>
<dbReference type="EMBL" id="JAAGWK010000019">
    <property type="protein sequence ID" value="NEL54974.1"/>
    <property type="molecule type" value="Genomic_DNA"/>
</dbReference>
<keyword evidence="2" id="KW-1185">Reference proteome</keyword>
<name>A0A7K3WEW5_9ACTN</name>